<dbReference type="HOGENOM" id="CLU_026771_1_1_3"/>
<dbReference type="InterPro" id="IPR006001">
    <property type="entry name" value="Therm_gnt_kin"/>
</dbReference>
<evidence type="ECO:0000256" key="8">
    <source>
        <dbReference type="ARBA" id="ARBA00048090"/>
    </source>
</evidence>
<dbReference type="InterPro" id="IPR052732">
    <property type="entry name" value="Cell-binding_unc_protein"/>
</dbReference>
<dbReference type="EC" id="2.7.1.12" evidence="3"/>
<dbReference type="Pfam" id="PF13671">
    <property type="entry name" value="AAA_33"/>
    <property type="match status" value="1"/>
</dbReference>
<keyword evidence="6" id="KW-0418">Kinase</keyword>
<evidence type="ECO:0000313" key="9">
    <source>
        <dbReference type="EMBL" id="KEI67831.1"/>
    </source>
</evidence>
<protein>
    <recommendedName>
        <fullName evidence="3">gluconokinase</fullName>
        <ecNumber evidence="3">2.7.1.12</ecNumber>
    </recommendedName>
</protein>
<comment type="catalytic activity">
    <reaction evidence="8">
        <text>D-gluconate + ATP = 6-phospho-D-gluconate + ADP + H(+)</text>
        <dbReference type="Rhea" id="RHEA:19433"/>
        <dbReference type="ChEBI" id="CHEBI:15378"/>
        <dbReference type="ChEBI" id="CHEBI:18391"/>
        <dbReference type="ChEBI" id="CHEBI:30616"/>
        <dbReference type="ChEBI" id="CHEBI:58759"/>
        <dbReference type="ChEBI" id="CHEBI:456216"/>
        <dbReference type="EC" id="2.7.1.12"/>
    </reaction>
</comment>
<name>A0A073CIC2_PLAA1</name>
<comment type="pathway">
    <text evidence="1">Carbohydrate acid metabolism.</text>
</comment>
<proteinExistence type="inferred from homology"/>
<dbReference type="GO" id="GO:0005524">
    <property type="term" value="F:ATP binding"/>
    <property type="evidence" value="ECO:0007669"/>
    <property type="project" value="UniProtKB-KW"/>
</dbReference>
<keyword evidence="10" id="KW-1185">Reference proteome</keyword>
<dbReference type="eggNOG" id="COG2187">
    <property type="taxonomic scope" value="Bacteria"/>
</dbReference>
<evidence type="ECO:0000256" key="6">
    <source>
        <dbReference type="ARBA" id="ARBA00022777"/>
    </source>
</evidence>
<dbReference type="InterPro" id="IPR011009">
    <property type="entry name" value="Kinase-like_dom_sf"/>
</dbReference>
<dbReference type="GO" id="GO:0046316">
    <property type="term" value="F:gluconokinase activity"/>
    <property type="evidence" value="ECO:0007669"/>
    <property type="project" value="UniProtKB-EC"/>
</dbReference>
<dbReference type="STRING" id="388467.A19Y_2992"/>
<dbReference type="EMBL" id="CM002803">
    <property type="protein sequence ID" value="KEI67831.1"/>
    <property type="molecule type" value="Genomic_DNA"/>
</dbReference>
<comment type="similarity">
    <text evidence="2">Belongs to the gluconokinase GntK/GntV family.</text>
</comment>
<organism evidence="9 10">
    <name type="scientific">Planktothrix agardhii (strain NIVA-CYA 126/8)</name>
    <dbReference type="NCBI Taxonomy" id="388467"/>
    <lineage>
        <taxon>Bacteria</taxon>
        <taxon>Bacillati</taxon>
        <taxon>Cyanobacteriota</taxon>
        <taxon>Cyanophyceae</taxon>
        <taxon>Oscillatoriophycideae</taxon>
        <taxon>Oscillatoriales</taxon>
        <taxon>Microcoleaceae</taxon>
        <taxon>Planktothrix</taxon>
    </lineage>
</organism>
<dbReference type="SUPFAM" id="SSF56112">
    <property type="entry name" value="Protein kinase-like (PK-like)"/>
    <property type="match status" value="1"/>
</dbReference>
<keyword evidence="5" id="KW-0547">Nucleotide-binding</keyword>
<dbReference type="AlphaFoldDB" id="A0A073CIC2"/>
<dbReference type="eggNOG" id="COG0645">
    <property type="taxonomic scope" value="Bacteria"/>
</dbReference>
<dbReference type="PANTHER" id="PTHR43883">
    <property type="entry name" value="SLR0207 PROTEIN"/>
    <property type="match status" value="1"/>
</dbReference>
<evidence type="ECO:0000256" key="1">
    <source>
        <dbReference type="ARBA" id="ARBA00004761"/>
    </source>
</evidence>
<dbReference type="Gene3D" id="3.40.50.300">
    <property type="entry name" value="P-loop containing nucleotide triphosphate hydrolases"/>
    <property type="match status" value="1"/>
</dbReference>
<reference evidence="9 10" key="1">
    <citation type="journal article" date="2014" name="Appl. Environ. Microbiol.">
        <title>Elucidation of insertion elements encoded on plasmids and in vitro construction of shuttle vectors from the toxic cyanobacterium Planktothrix.</title>
        <authorList>
            <person name="Christiansen G."/>
            <person name="Goesmann A."/>
            <person name="Kurmayer R."/>
        </authorList>
    </citation>
    <scope>NUCLEOTIDE SEQUENCE [LARGE SCALE GENOMIC DNA]</scope>
    <source>
        <strain evidence="9 10">NIVA-CYA 126/8</strain>
    </source>
</reference>
<keyword evidence="7" id="KW-0067">ATP-binding</keyword>
<dbReference type="PATRIC" id="fig|388467.6.peg.2937"/>
<evidence type="ECO:0000256" key="4">
    <source>
        <dbReference type="ARBA" id="ARBA00022679"/>
    </source>
</evidence>
<evidence type="ECO:0000256" key="5">
    <source>
        <dbReference type="ARBA" id="ARBA00022741"/>
    </source>
</evidence>
<dbReference type="InterPro" id="IPR027417">
    <property type="entry name" value="P-loop_NTPase"/>
</dbReference>
<keyword evidence="4" id="KW-0808">Transferase</keyword>
<sequence>MTDSELPLLIQQMLEPDFYPHPVQEPIELLQTHISFILLTGEYAYKIKKIVDFGFLDYSTLEKRRYFCEQELQMNQQQAPELYLEVLPIIEIGDRFQFGENQNHAIEYSLKMRQFPQENLFINLFNQDKLTKQEMETLGNVVAKFHLNCPSNEHILKFGEIAQIRHAIDGNYLKTEKYIGCCQTQEQYEQTKQYTDSFFETHEAIFKSRIKNRFIRECHGDLHLKNICIYQDKILLFDRIEFNQEFRFVDVIYDVAFVVMDLEGRGRNDLGNKFLNTYIENTGDWEGLQLLPFYLTRQAYVRAKINSLILDDSAITEKQKEIAKQEASQYYKLAWQYTRKSSGGIVMMSGLSGSGKSTTARQLSKQLNAIHIRSDAVRKHLANVPLHEPGGEEIYTPEMTEKIYKRLLELGLLLAKQGFWVILDAKYEQQERRGEVIETCHTHQLPLQIIECTAPMDILQERLQQRQGDISDATIDLLTSQRTKSQPFTDSEKNYLTTIDTTQNIDQQWKKLY</sequence>
<dbReference type="PANTHER" id="PTHR43883:SF1">
    <property type="entry name" value="GLUCONOKINASE"/>
    <property type="match status" value="1"/>
</dbReference>
<evidence type="ECO:0000256" key="3">
    <source>
        <dbReference type="ARBA" id="ARBA00012054"/>
    </source>
</evidence>
<gene>
    <name evidence="9" type="ORF">A19Y_2992</name>
</gene>
<dbReference type="GO" id="GO:0005975">
    <property type="term" value="P:carbohydrate metabolic process"/>
    <property type="evidence" value="ECO:0007669"/>
    <property type="project" value="InterPro"/>
</dbReference>
<dbReference type="Proteomes" id="UP000027395">
    <property type="component" value="Chromosome"/>
</dbReference>
<evidence type="ECO:0000256" key="7">
    <source>
        <dbReference type="ARBA" id="ARBA00022840"/>
    </source>
</evidence>
<evidence type="ECO:0000256" key="2">
    <source>
        <dbReference type="ARBA" id="ARBA00008420"/>
    </source>
</evidence>
<evidence type="ECO:0000313" key="10">
    <source>
        <dbReference type="Proteomes" id="UP000027395"/>
    </source>
</evidence>
<dbReference type="RefSeq" id="WP_042155056.1">
    <property type="nucleotide sequence ID" value="NZ_CM002803.1"/>
</dbReference>
<accession>A0A073CIC2</accession>
<dbReference type="CDD" id="cd02021">
    <property type="entry name" value="GntK"/>
    <property type="match status" value="1"/>
</dbReference>
<dbReference type="SUPFAM" id="SSF52540">
    <property type="entry name" value="P-loop containing nucleoside triphosphate hydrolases"/>
    <property type="match status" value="1"/>
</dbReference>